<evidence type="ECO:0000313" key="1">
    <source>
        <dbReference type="EMBL" id="RMZ99234.1"/>
    </source>
</evidence>
<dbReference type="AlphaFoldDB" id="A0A3M7PKI5"/>
<keyword evidence="2" id="KW-1185">Reference proteome</keyword>
<organism evidence="1 2">
    <name type="scientific">Brachionus plicatilis</name>
    <name type="common">Marine rotifer</name>
    <name type="synonym">Brachionus muelleri</name>
    <dbReference type="NCBI Taxonomy" id="10195"/>
    <lineage>
        <taxon>Eukaryota</taxon>
        <taxon>Metazoa</taxon>
        <taxon>Spiralia</taxon>
        <taxon>Gnathifera</taxon>
        <taxon>Rotifera</taxon>
        <taxon>Eurotatoria</taxon>
        <taxon>Monogononta</taxon>
        <taxon>Pseudotrocha</taxon>
        <taxon>Ploima</taxon>
        <taxon>Brachionidae</taxon>
        <taxon>Brachionus</taxon>
    </lineage>
</organism>
<comment type="caution">
    <text evidence="1">The sequence shown here is derived from an EMBL/GenBank/DDBJ whole genome shotgun (WGS) entry which is preliminary data.</text>
</comment>
<proteinExistence type="predicted"/>
<accession>A0A3M7PKI5</accession>
<evidence type="ECO:0000313" key="2">
    <source>
        <dbReference type="Proteomes" id="UP000276133"/>
    </source>
</evidence>
<dbReference type="EMBL" id="REGN01010347">
    <property type="protein sequence ID" value="RMZ99234.1"/>
    <property type="molecule type" value="Genomic_DNA"/>
</dbReference>
<reference evidence="1 2" key="1">
    <citation type="journal article" date="2018" name="Sci. Rep.">
        <title>Genomic signatures of local adaptation to the degree of environmental predictability in rotifers.</title>
        <authorList>
            <person name="Franch-Gras L."/>
            <person name="Hahn C."/>
            <person name="Garcia-Roger E.M."/>
            <person name="Carmona M.J."/>
            <person name="Serra M."/>
            <person name="Gomez A."/>
        </authorList>
    </citation>
    <scope>NUCLEOTIDE SEQUENCE [LARGE SCALE GENOMIC DNA]</scope>
    <source>
        <strain evidence="1">HYR1</strain>
    </source>
</reference>
<sequence>MKNSINQKLDHRFSRYGWASTPGTVLLYNSLGSTGTIRLVRLVQFAWLALYNSLVKPGRGTPRYARSVSAES</sequence>
<name>A0A3M7PKI5_BRAPC</name>
<gene>
    <name evidence="1" type="ORF">BpHYR1_044277</name>
</gene>
<dbReference type="Proteomes" id="UP000276133">
    <property type="component" value="Unassembled WGS sequence"/>
</dbReference>
<protein>
    <submittedName>
        <fullName evidence="1">Uncharacterized protein</fullName>
    </submittedName>
</protein>